<dbReference type="GO" id="GO:0070025">
    <property type="term" value="F:carbon monoxide binding"/>
    <property type="evidence" value="ECO:0007669"/>
    <property type="project" value="TreeGrafter"/>
</dbReference>
<dbReference type="GO" id="GO:0051539">
    <property type="term" value="F:4 iron, 4 sulfur cluster binding"/>
    <property type="evidence" value="ECO:0007669"/>
    <property type="project" value="TreeGrafter"/>
</dbReference>
<keyword evidence="2" id="KW-0479">Metal-binding</keyword>
<dbReference type="STRING" id="378794.GCA_001570625_01799"/>
<protein>
    <submittedName>
        <fullName evidence="4">Hydrogenase formation protein HypD</fullName>
    </submittedName>
</protein>
<reference evidence="4 5" key="1">
    <citation type="journal article" date="2018" name="Nat. Biotechnol.">
        <title>A standardized bacterial taxonomy based on genome phylogeny substantially revises the tree of life.</title>
        <authorList>
            <person name="Parks D.H."/>
            <person name="Chuvochina M."/>
            <person name="Waite D.W."/>
            <person name="Rinke C."/>
            <person name="Skarshewski A."/>
            <person name="Chaumeil P.A."/>
            <person name="Hugenholtz P."/>
        </authorList>
    </citation>
    <scope>NUCLEOTIDE SEQUENCE [LARGE SCALE GENOMIC DNA]</scope>
    <source>
        <strain evidence="4">UBA10948</strain>
    </source>
</reference>
<dbReference type="InterPro" id="IPR042244">
    <property type="entry name" value="HypD_2_sf"/>
</dbReference>
<evidence type="ECO:0000313" key="4">
    <source>
        <dbReference type="EMBL" id="HBK53585.1"/>
    </source>
</evidence>
<comment type="caution">
    <text evidence="4">The sequence shown here is derived from an EMBL/GenBank/DDBJ whole genome shotgun (WGS) entry which is preliminary data.</text>
</comment>
<dbReference type="InterPro" id="IPR042243">
    <property type="entry name" value="HypD_1"/>
</dbReference>
<dbReference type="GO" id="GO:0051604">
    <property type="term" value="P:protein maturation"/>
    <property type="evidence" value="ECO:0007669"/>
    <property type="project" value="TreeGrafter"/>
</dbReference>
<gene>
    <name evidence="4" type="ORF">DDZ44_06595</name>
</gene>
<organism evidence="4 5">
    <name type="scientific">Syntrophomonas wolfei</name>
    <dbReference type="NCBI Taxonomy" id="863"/>
    <lineage>
        <taxon>Bacteria</taxon>
        <taxon>Bacillati</taxon>
        <taxon>Bacillota</taxon>
        <taxon>Clostridia</taxon>
        <taxon>Eubacteriales</taxon>
        <taxon>Syntrophomonadaceae</taxon>
        <taxon>Syntrophomonas</taxon>
    </lineage>
</organism>
<evidence type="ECO:0000256" key="3">
    <source>
        <dbReference type="ARBA" id="ARBA00023004"/>
    </source>
</evidence>
<keyword evidence="3" id="KW-0408">Iron</keyword>
<evidence type="ECO:0000256" key="2">
    <source>
        <dbReference type="ARBA" id="ARBA00022723"/>
    </source>
</evidence>
<accession>A0A354YW66</accession>
<evidence type="ECO:0000256" key="1">
    <source>
        <dbReference type="ARBA" id="ARBA00007888"/>
    </source>
</evidence>
<feature type="non-terminal residue" evidence="4">
    <location>
        <position position="1"/>
    </location>
</feature>
<dbReference type="PANTHER" id="PTHR30149">
    <property type="entry name" value="HYDROGENASE PROTEIN ASSEMBLY PROTEIN HYPD"/>
    <property type="match status" value="1"/>
</dbReference>
<dbReference type="EMBL" id="DNZF01000146">
    <property type="protein sequence ID" value="HBK53585.1"/>
    <property type="molecule type" value="Genomic_DNA"/>
</dbReference>
<name>A0A354YW66_9FIRM</name>
<dbReference type="AlphaFoldDB" id="A0A354YW66"/>
<dbReference type="GO" id="GO:0005506">
    <property type="term" value="F:iron ion binding"/>
    <property type="evidence" value="ECO:0007669"/>
    <property type="project" value="TreeGrafter"/>
</dbReference>
<sequence length="288" mass="31808">LCQEPGIILCTFGDMMRVPGSESSLQEERSRGADIRVVYSPLDALEIARKNPEREVVFLGIGFETTAPTIAVSLEQAERERINNFSLLSYHKLVPPALEVIFSDPDIRVDGLICPGHVSAVIGLKPYELLAAKYHKPCVVTGFETVDILEGIIMLLHQMSQGEARADIQYRRVVRKEGNPVAVELLERIFQPEEARWRGLGPIPGSGLKLRSAYEFLDAAKKFQLPQIADLPIKGCSCGEVLTGKISPRECLLFGRGCTPLKPVGPCMVSHEGACAAYYRYTPAKERN</sequence>
<dbReference type="InterPro" id="IPR002780">
    <property type="entry name" value="Hyd_form_HypD"/>
</dbReference>
<dbReference type="Gene3D" id="3.40.50.11740">
    <property type="entry name" value="HypD, alpha/beta domain 2"/>
    <property type="match status" value="2"/>
</dbReference>
<dbReference type="Pfam" id="PF01924">
    <property type="entry name" value="HypD"/>
    <property type="match status" value="1"/>
</dbReference>
<dbReference type="Gene3D" id="6.10.20.100">
    <property type="match status" value="1"/>
</dbReference>
<evidence type="ECO:0000313" key="5">
    <source>
        <dbReference type="Proteomes" id="UP000263273"/>
    </source>
</evidence>
<dbReference type="Proteomes" id="UP000263273">
    <property type="component" value="Unassembled WGS sequence"/>
</dbReference>
<proteinExistence type="inferred from homology"/>
<comment type="similarity">
    <text evidence="1">Belongs to the HypD family.</text>
</comment>
<dbReference type="NCBIfam" id="TIGR00075">
    <property type="entry name" value="hypD"/>
    <property type="match status" value="1"/>
</dbReference>
<dbReference type="PANTHER" id="PTHR30149:SF0">
    <property type="entry name" value="HYDROGENASE MATURATION FACTOR HYPD"/>
    <property type="match status" value="1"/>
</dbReference>